<dbReference type="Gene3D" id="3.40.50.300">
    <property type="entry name" value="P-loop containing nucleotide triphosphate hydrolases"/>
    <property type="match status" value="1"/>
</dbReference>
<protein>
    <recommendedName>
        <fullName evidence="3">GTPase ObgE</fullName>
    </recommendedName>
</protein>
<proteinExistence type="predicted"/>
<dbReference type="SUPFAM" id="SSF52540">
    <property type="entry name" value="P-loop containing nucleoside triphosphate hydrolases"/>
    <property type="match status" value="1"/>
</dbReference>
<dbReference type="EMBL" id="PEUA01000043">
    <property type="protein sequence ID" value="PIV42578.1"/>
    <property type="molecule type" value="Genomic_DNA"/>
</dbReference>
<dbReference type="InterPro" id="IPR027417">
    <property type="entry name" value="P-loop_NTPase"/>
</dbReference>
<evidence type="ECO:0000313" key="1">
    <source>
        <dbReference type="EMBL" id="PIV42578.1"/>
    </source>
</evidence>
<sequence>RGELEAYNKLLLEKPEYLFISKSDTVPQDAVAGIIDKLEKLNQNVIPISIYDWDSIERVRKILNDLISEKTKK</sequence>
<accession>A0A2M7D7U8</accession>
<feature type="non-terminal residue" evidence="1">
    <location>
        <position position="1"/>
    </location>
</feature>
<evidence type="ECO:0000313" key="2">
    <source>
        <dbReference type="Proteomes" id="UP000230304"/>
    </source>
</evidence>
<gene>
    <name evidence="1" type="ORF">COS26_01845</name>
</gene>
<name>A0A2M7D7U8_9BACT</name>
<organism evidence="1 2">
    <name type="scientific">Candidatus Nealsonbacteria bacterium CG02_land_8_20_14_3_00_40_11</name>
    <dbReference type="NCBI Taxonomy" id="1974700"/>
    <lineage>
        <taxon>Bacteria</taxon>
        <taxon>Candidatus Nealsoniibacteriota</taxon>
    </lineage>
</organism>
<comment type="caution">
    <text evidence="1">The sequence shown here is derived from an EMBL/GenBank/DDBJ whole genome shotgun (WGS) entry which is preliminary data.</text>
</comment>
<reference evidence="2" key="1">
    <citation type="submission" date="2017-09" db="EMBL/GenBank/DDBJ databases">
        <title>Depth-based differentiation of microbial function through sediment-hosted aquifers and enrichment of novel symbionts in the deep terrestrial subsurface.</title>
        <authorList>
            <person name="Probst A.J."/>
            <person name="Ladd B."/>
            <person name="Jarett J.K."/>
            <person name="Geller-Mcgrath D.E."/>
            <person name="Sieber C.M.K."/>
            <person name="Emerson J.B."/>
            <person name="Anantharaman K."/>
            <person name="Thomas B.C."/>
            <person name="Malmstrom R."/>
            <person name="Stieglmeier M."/>
            <person name="Klingl A."/>
            <person name="Woyke T."/>
            <person name="Ryan C.M."/>
            <person name="Banfield J.F."/>
        </authorList>
    </citation>
    <scope>NUCLEOTIDE SEQUENCE [LARGE SCALE GENOMIC DNA]</scope>
</reference>
<dbReference type="Proteomes" id="UP000230304">
    <property type="component" value="Unassembled WGS sequence"/>
</dbReference>
<dbReference type="AlphaFoldDB" id="A0A2M7D7U8"/>
<evidence type="ECO:0008006" key="3">
    <source>
        <dbReference type="Google" id="ProtNLM"/>
    </source>
</evidence>